<name>A0A9P6GF35_9PLEO</name>
<reference evidence="2" key="1">
    <citation type="journal article" date="2020" name="Mol. Plant Microbe Interact.">
        <title>Genome Sequence of the Biocontrol Agent Coniothyrium minitans strain Conio (IMI 134523).</title>
        <authorList>
            <person name="Patel D."/>
            <person name="Shittu T.A."/>
            <person name="Baroncelli R."/>
            <person name="Muthumeenakshi S."/>
            <person name="Osborne T.H."/>
            <person name="Janganan T.K."/>
            <person name="Sreenivasaprasad S."/>
        </authorList>
    </citation>
    <scope>NUCLEOTIDE SEQUENCE</scope>
    <source>
        <strain evidence="2">Conio</strain>
    </source>
</reference>
<gene>
    <name evidence="1" type="ORF">PMIN01_08167</name>
    <name evidence="2" type="ORF">PMIN01_08233</name>
</gene>
<accession>A0A9P6GF35</accession>
<dbReference type="EMBL" id="WJXW01000008">
    <property type="protein sequence ID" value="KAF9733890.1"/>
    <property type="molecule type" value="Genomic_DNA"/>
</dbReference>
<keyword evidence="3" id="KW-1185">Reference proteome</keyword>
<evidence type="ECO:0000313" key="3">
    <source>
        <dbReference type="Proteomes" id="UP000756921"/>
    </source>
</evidence>
<evidence type="ECO:0000313" key="2">
    <source>
        <dbReference type="EMBL" id="KAF9733890.1"/>
    </source>
</evidence>
<comment type="caution">
    <text evidence="2">The sequence shown here is derived from an EMBL/GenBank/DDBJ whole genome shotgun (WGS) entry which is preliminary data.</text>
</comment>
<sequence length="441" mass="50331">MRVTEATQLDEDYVDELDSQTAVNLGRQTRTQYPKSIEQCVPAIKTLRTRNLYLNHAQRYFAPTFFDNMHSEPELKRFAGLHIEKWTDVEATAWLSYGSKLPSFPVDVHWFLARDEELLKHTHYHSSDIVSAESLPLGMKFIDPSYMWRCDGFISEILHGHTAVFRKRCFNNDKTGIFLGELFQLMKDVPVPHRLIDDTLRLITVTYIMGRAITLDHVSGLSSIPRTKGFGAARLISRQIKHPFHVLQKTIVETTTVRLIQTIVSPKGCDDLLAAFICVIGLSMVIEEQQVTYLVTMETNVKMMGRKASTALADSGCEDTEWFVTLAMRMFFHHVGDPREKFISDPQRPALVEFVDAVCHLVEKNYALLVCRKKSPISNISFRNLEENSLRLVGLFLLGALSYDGDIDHIDDTDDDRTVAMAPIANLKESAWWKIDTKGFR</sequence>
<proteinExistence type="predicted"/>
<organism evidence="2 3">
    <name type="scientific">Paraphaeosphaeria minitans</name>
    <dbReference type="NCBI Taxonomy" id="565426"/>
    <lineage>
        <taxon>Eukaryota</taxon>
        <taxon>Fungi</taxon>
        <taxon>Dikarya</taxon>
        <taxon>Ascomycota</taxon>
        <taxon>Pezizomycotina</taxon>
        <taxon>Dothideomycetes</taxon>
        <taxon>Pleosporomycetidae</taxon>
        <taxon>Pleosporales</taxon>
        <taxon>Massarineae</taxon>
        <taxon>Didymosphaeriaceae</taxon>
        <taxon>Paraphaeosphaeria</taxon>
    </lineage>
</organism>
<dbReference type="EMBL" id="WJXW01000008">
    <property type="protein sequence ID" value="KAF9733824.1"/>
    <property type="molecule type" value="Genomic_DNA"/>
</dbReference>
<evidence type="ECO:0000313" key="1">
    <source>
        <dbReference type="EMBL" id="KAF9733824.1"/>
    </source>
</evidence>
<dbReference type="OrthoDB" id="4226666at2759"/>
<dbReference type="Proteomes" id="UP000756921">
    <property type="component" value="Unassembled WGS sequence"/>
</dbReference>
<protein>
    <submittedName>
        <fullName evidence="2">Uncharacterized protein</fullName>
    </submittedName>
</protein>
<dbReference type="AlphaFoldDB" id="A0A9P6GF35"/>